<dbReference type="InterPro" id="IPR024922">
    <property type="entry name" value="Rubredoxin"/>
</dbReference>
<protein>
    <recommendedName>
        <fullName evidence="8">Rubredoxin</fullName>
    </recommendedName>
</protein>
<dbReference type="Gene3D" id="2.20.28.10">
    <property type="match status" value="1"/>
</dbReference>
<feature type="domain" description="Rubredoxin-like" evidence="10">
    <location>
        <begin position="1"/>
        <end position="52"/>
    </location>
</feature>
<evidence type="ECO:0000256" key="3">
    <source>
        <dbReference type="ARBA" id="ARBA00005337"/>
    </source>
</evidence>
<dbReference type="InterPro" id="IPR024934">
    <property type="entry name" value="Rubredoxin-like_dom"/>
</dbReference>
<evidence type="ECO:0000256" key="6">
    <source>
        <dbReference type="ARBA" id="ARBA00022982"/>
    </source>
</evidence>
<dbReference type="GO" id="GO:0043448">
    <property type="term" value="P:alkane catabolic process"/>
    <property type="evidence" value="ECO:0007669"/>
    <property type="project" value="TreeGrafter"/>
</dbReference>
<dbReference type="InterPro" id="IPR050526">
    <property type="entry name" value="Rubredoxin_ET"/>
</dbReference>
<evidence type="ECO:0000313" key="12">
    <source>
        <dbReference type="EMBL" id="TNX92901.1"/>
    </source>
</evidence>
<reference evidence="12 14" key="2">
    <citation type="submission" date="2019-06" db="EMBL/GenBank/DDBJ databases">
        <title>Genome of Acinetobacter radioresistens APH1, a phenol degrading strain.</title>
        <authorList>
            <person name="Liu Y."/>
        </authorList>
    </citation>
    <scope>NUCLEOTIDE SEQUENCE [LARGE SCALE GENOMIC DNA]</scope>
    <source>
        <strain evidence="12 14">APH1</strain>
    </source>
</reference>
<evidence type="ECO:0000313" key="11">
    <source>
        <dbReference type="EMBL" id="HCM31767.1"/>
    </source>
</evidence>
<evidence type="ECO:0000256" key="2">
    <source>
        <dbReference type="ARBA" id="ARBA00004933"/>
    </source>
</evidence>
<dbReference type="Pfam" id="PF00301">
    <property type="entry name" value="Rubredoxin"/>
    <property type="match status" value="1"/>
</dbReference>
<evidence type="ECO:0000256" key="7">
    <source>
        <dbReference type="ARBA" id="ARBA00023004"/>
    </source>
</evidence>
<reference evidence="11 13" key="1">
    <citation type="journal article" date="2018" name="Nat. Biotechnol.">
        <title>A standardized bacterial taxonomy based on genome phylogeny substantially revises the tree of life.</title>
        <authorList>
            <person name="Parks D.H."/>
            <person name="Chuvochina M."/>
            <person name="Waite D.W."/>
            <person name="Rinke C."/>
            <person name="Skarshewski A."/>
            <person name="Chaumeil P.A."/>
            <person name="Hugenholtz P."/>
        </authorList>
    </citation>
    <scope>NUCLEOTIDE SEQUENCE [LARGE SCALE GENOMIC DNA]</scope>
    <source>
        <strain evidence="11">UBA10045</strain>
    </source>
</reference>
<comment type="cofactor">
    <cofactor evidence="8 9">
        <name>Fe(3+)</name>
        <dbReference type="ChEBI" id="CHEBI:29034"/>
    </cofactor>
    <text evidence="8 9">Binds 1 Fe(3+) ion per subunit.</text>
</comment>
<dbReference type="PROSITE" id="PS50903">
    <property type="entry name" value="RUBREDOXIN_LIKE"/>
    <property type="match status" value="1"/>
</dbReference>
<proteinExistence type="inferred from homology"/>
<dbReference type="PROSITE" id="PS00202">
    <property type="entry name" value="RUBREDOXIN"/>
    <property type="match status" value="1"/>
</dbReference>
<dbReference type="STRING" id="40216.GCA_001917365_01306"/>
<feature type="binding site" evidence="9">
    <location>
        <position position="42"/>
    </location>
    <ligand>
        <name>Fe cation</name>
        <dbReference type="ChEBI" id="CHEBI:24875"/>
    </ligand>
</feature>
<dbReference type="KEGG" id="arj:DOM24_10210"/>
<dbReference type="EMBL" id="DPXL01000122">
    <property type="protein sequence ID" value="HCM31767.1"/>
    <property type="molecule type" value="Genomic_DNA"/>
</dbReference>
<keyword evidence="4 8" id="KW-0813">Transport</keyword>
<evidence type="ECO:0000256" key="4">
    <source>
        <dbReference type="ARBA" id="ARBA00022448"/>
    </source>
</evidence>
<evidence type="ECO:0000256" key="5">
    <source>
        <dbReference type="ARBA" id="ARBA00022723"/>
    </source>
</evidence>
<evidence type="ECO:0000256" key="8">
    <source>
        <dbReference type="PIRNR" id="PIRNR000071"/>
    </source>
</evidence>
<dbReference type="GO" id="GO:0005506">
    <property type="term" value="F:iron ion binding"/>
    <property type="evidence" value="ECO:0007669"/>
    <property type="project" value="InterPro"/>
</dbReference>
<keyword evidence="6 8" id="KW-0249">Electron transport</keyword>
<feature type="binding site" evidence="9">
    <location>
        <position position="9"/>
    </location>
    <ligand>
        <name>Fe cation</name>
        <dbReference type="ChEBI" id="CHEBI:24875"/>
    </ligand>
</feature>
<dbReference type="Proteomes" id="UP000262257">
    <property type="component" value="Unassembled WGS sequence"/>
</dbReference>
<dbReference type="Proteomes" id="UP000314285">
    <property type="component" value="Unassembled WGS sequence"/>
</dbReference>
<dbReference type="GeneID" id="56306458"/>
<dbReference type="GO" id="GO:0009055">
    <property type="term" value="F:electron transfer activity"/>
    <property type="evidence" value="ECO:0007669"/>
    <property type="project" value="InterPro"/>
</dbReference>
<dbReference type="FunFam" id="2.20.28.10:FF:000001">
    <property type="entry name" value="Rubredoxin"/>
    <property type="match status" value="1"/>
</dbReference>
<comment type="caution">
    <text evidence="11">The sequence shown here is derived from an EMBL/GenBank/DDBJ whole genome shotgun (WGS) entry which is preliminary data.</text>
</comment>
<dbReference type="InterPro" id="IPR024935">
    <property type="entry name" value="Rubredoxin_dom"/>
</dbReference>
<comment type="pathway">
    <text evidence="2">Hydrocarbon metabolism; alkane degradation.</text>
</comment>
<evidence type="ECO:0000259" key="10">
    <source>
        <dbReference type="PROSITE" id="PS50903"/>
    </source>
</evidence>
<evidence type="ECO:0000313" key="14">
    <source>
        <dbReference type="Proteomes" id="UP000314285"/>
    </source>
</evidence>
<gene>
    <name evidence="11" type="ORF">DIC32_09780</name>
    <name evidence="12" type="ORF">FHY67_04865</name>
</gene>
<dbReference type="RefSeq" id="WP_005019074.1">
    <property type="nucleotide sequence ID" value="NZ_BKHE01000002.1"/>
</dbReference>
<feature type="binding site" evidence="9">
    <location>
        <position position="39"/>
    </location>
    <ligand>
        <name>Fe cation</name>
        <dbReference type="ChEBI" id="CHEBI:24875"/>
    </ligand>
</feature>
<dbReference type="SUPFAM" id="SSF57802">
    <property type="entry name" value="Rubredoxin-like"/>
    <property type="match status" value="1"/>
</dbReference>
<keyword evidence="5 8" id="KW-0479">Metal-binding</keyword>
<sequence>MKKYQCIVCGWIYDEAQGWPQDGIAPGTKWEDIPDDWTCPDCGVSKADFEMIEV</sequence>
<evidence type="ECO:0000256" key="1">
    <source>
        <dbReference type="ARBA" id="ARBA00002792"/>
    </source>
</evidence>
<dbReference type="PANTHER" id="PTHR47627:SF1">
    <property type="entry name" value="RUBREDOXIN-1-RELATED"/>
    <property type="match status" value="1"/>
</dbReference>
<organism evidence="11 13">
    <name type="scientific">Acinetobacter radioresistens</name>
    <dbReference type="NCBI Taxonomy" id="40216"/>
    <lineage>
        <taxon>Bacteria</taxon>
        <taxon>Pseudomonadati</taxon>
        <taxon>Pseudomonadota</taxon>
        <taxon>Gammaproteobacteria</taxon>
        <taxon>Moraxellales</taxon>
        <taxon>Moraxellaceae</taxon>
        <taxon>Acinetobacter</taxon>
    </lineage>
</organism>
<comment type="function">
    <text evidence="1">Involved in the hydrocarbon hydroxylating system, which transfers electrons from NADH to rubredoxin reductase and then through rubredoxin to alkane 1 monooxygenase.</text>
</comment>
<dbReference type="PRINTS" id="PR00163">
    <property type="entry name" value="RUBREDOXIN"/>
</dbReference>
<keyword evidence="7 8" id="KW-0408">Iron</keyword>
<dbReference type="PANTHER" id="PTHR47627">
    <property type="entry name" value="RUBREDOXIN"/>
    <property type="match status" value="1"/>
</dbReference>
<feature type="binding site" evidence="9">
    <location>
        <position position="6"/>
    </location>
    <ligand>
        <name>Fe cation</name>
        <dbReference type="ChEBI" id="CHEBI:24875"/>
    </ligand>
</feature>
<dbReference type="PIRSF" id="PIRSF000071">
    <property type="entry name" value="Rubredoxin"/>
    <property type="match status" value="1"/>
</dbReference>
<comment type="similarity">
    <text evidence="3 8">Belongs to the rubredoxin family.</text>
</comment>
<dbReference type="CDD" id="cd00730">
    <property type="entry name" value="rubredoxin"/>
    <property type="match status" value="1"/>
</dbReference>
<name>A0A2T1IYP6_ACIRA</name>
<evidence type="ECO:0000256" key="9">
    <source>
        <dbReference type="PIRSR" id="PIRSR000071-1"/>
    </source>
</evidence>
<accession>A0A2T1IYP6</accession>
<dbReference type="InterPro" id="IPR018527">
    <property type="entry name" value="Rubredoxin_Fe_BS"/>
</dbReference>
<evidence type="ECO:0000313" key="13">
    <source>
        <dbReference type="Proteomes" id="UP000262257"/>
    </source>
</evidence>
<dbReference type="AlphaFoldDB" id="A0A2T1IYP6"/>
<dbReference type="EMBL" id="VFBM01000003">
    <property type="protein sequence ID" value="TNX92901.1"/>
    <property type="molecule type" value="Genomic_DNA"/>
</dbReference>